<dbReference type="GO" id="GO:0000160">
    <property type="term" value="P:phosphorelay signal transduction system"/>
    <property type="evidence" value="ECO:0007669"/>
    <property type="project" value="InterPro"/>
</dbReference>
<feature type="modified residue" description="4-aspartylphosphate" evidence="5">
    <location>
        <position position="57"/>
    </location>
</feature>
<dbReference type="GO" id="GO:0006355">
    <property type="term" value="P:regulation of DNA-templated transcription"/>
    <property type="evidence" value="ECO:0007669"/>
    <property type="project" value="InterPro"/>
</dbReference>
<evidence type="ECO:0000256" key="5">
    <source>
        <dbReference type="PROSITE-ProRule" id="PRU00169"/>
    </source>
</evidence>
<evidence type="ECO:0000313" key="9">
    <source>
        <dbReference type="Proteomes" id="UP001319080"/>
    </source>
</evidence>
<dbReference type="InterPro" id="IPR039420">
    <property type="entry name" value="WalR-like"/>
</dbReference>
<keyword evidence="4" id="KW-0804">Transcription</keyword>
<feature type="domain" description="Response regulatory" evidence="7">
    <location>
        <begin position="6"/>
        <end position="122"/>
    </location>
</feature>
<keyword evidence="9" id="KW-1185">Reference proteome</keyword>
<organism evidence="8 9">
    <name type="scientific">Dawidia cretensis</name>
    <dbReference type="NCBI Taxonomy" id="2782350"/>
    <lineage>
        <taxon>Bacteria</taxon>
        <taxon>Pseudomonadati</taxon>
        <taxon>Bacteroidota</taxon>
        <taxon>Cytophagia</taxon>
        <taxon>Cytophagales</taxon>
        <taxon>Chryseotaleaceae</taxon>
        <taxon>Dawidia</taxon>
    </lineage>
</organism>
<dbReference type="SUPFAM" id="SSF52172">
    <property type="entry name" value="CheY-like"/>
    <property type="match status" value="1"/>
</dbReference>
<comment type="caution">
    <text evidence="8">The sequence shown here is derived from an EMBL/GenBank/DDBJ whole genome shotgun (WGS) entry which is preliminary data.</text>
</comment>
<evidence type="ECO:0000256" key="4">
    <source>
        <dbReference type="ARBA" id="ARBA00023163"/>
    </source>
</evidence>
<dbReference type="PROSITE" id="PS50043">
    <property type="entry name" value="HTH_LUXR_2"/>
    <property type="match status" value="1"/>
</dbReference>
<evidence type="ECO:0000256" key="3">
    <source>
        <dbReference type="ARBA" id="ARBA00023125"/>
    </source>
</evidence>
<dbReference type="PROSITE" id="PS50110">
    <property type="entry name" value="RESPONSE_REGULATORY"/>
    <property type="match status" value="1"/>
</dbReference>
<feature type="domain" description="HTH luxR-type" evidence="6">
    <location>
        <begin position="141"/>
        <end position="206"/>
    </location>
</feature>
<dbReference type="SMART" id="SM00421">
    <property type="entry name" value="HTH_LUXR"/>
    <property type="match status" value="1"/>
</dbReference>
<dbReference type="GO" id="GO:0003677">
    <property type="term" value="F:DNA binding"/>
    <property type="evidence" value="ECO:0007669"/>
    <property type="project" value="UniProtKB-KW"/>
</dbReference>
<evidence type="ECO:0000313" key="8">
    <source>
        <dbReference type="EMBL" id="MBT1706611.1"/>
    </source>
</evidence>
<dbReference type="CDD" id="cd06170">
    <property type="entry name" value="LuxR_C_like"/>
    <property type="match status" value="1"/>
</dbReference>
<reference evidence="8 9" key="1">
    <citation type="submission" date="2021-05" db="EMBL/GenBank/DDBJ databases">
        <title>A Polyphasic approach of four new species of the genus Ohtaekwangia: Ohtaekwangia histidinii sp. nov., Ohtaekwangia cretensis sp. nov., Ohtaekwangia indiensis sp. nov., Ohtaekwangia reichenbachii sp. nov. from diverse environment.</title>
        <authorList>
            <person name="Octaviana S."/>
        </authorList>
    </citation>
    <scope>NUCLEOTIDE SEQUENCE [LARGE SCALE GENOMIC DNA]</scope>
    <source>
        <strain evidence="8 9">PWU5</strain>
    </source>
</reference>
<dbReference type="PANTHER" id="PTHR43214">
    <property type="entry name" value="TWO-COMPONENT RESPONSE REGULATOR"/>
    <property type="match status" value="1"/>
</dbReference>
<dbReference type="PANTHER" id="PTHR43214:SF41">
    <property type="entry name" value="NITRATE_NITRITE RESPONSE REGULATOR PROTEIN NARP"/>
    <property type="match status" value="1"/>
</dbReference>
<dbReference type="SMART" id="SM00448">
    <property type="entry name" value="REC"/>
    <property type="match status" value="1"/>
</dbReference>
<dbReference type="InterPro" id="IPR000792">
    <property type="entry name" value="Tscrpt_reg_LuxR_C"/>
</dbReference>
<keyword evidence="1 5" id="KW-0597">Phosphoprotein</keyword>
<evidence type="ECO:0000256" key="1">
    <source>
        <dbReference type="ARBA" id="ARBA00022553"/>
    </source>
</evidence>
<evidence type="ECO:0000256" key="2">
    <source>
        <dbReference type="ARBA" id="ARBA00023015"/>
    </source>
</evidence>
<dbReference type="InterPro" id="IPR058245">
    <property type="entry name" value="NreC/VraR/RcsB-like_REC"/>
</dbReference>
<dbReference type="InterPro" id="IPR011006">
    <property type="entry name" value="CheY-like_superfamily"/>
</dbReference>
<dbReference type="AlphaFoldDB" id="A0AAP2DSK5"/>
<dbReference type="CDD" id="cd17535">
    <property type="entry name" value="REC_NarL-like"/>
    <property type="match status" value="1"/>
</dbReference>
<dbReference type="Gene3D" id="3.40.50.2300">
    <property type="match status" value="1"/>
</dbReference>
<gene>
    <name evidence="8" type="ORF">KK062_00170</name>
</gene>
<dbReference type="Pfam" id="PF00196">
    <property type="entry name" value="GerE"/>
    <property type="match status" value="1"/>
</dbReference>
<dbReference type="EMBL" id="JAHESE010000001">
    <property type="protein sequence ID" value="MBT1706611.1"/>
    <property type="molecule type" value="Genomic_DNA"/>
</dbReference>
<evidence type="ECO:0000259" key="6">
    <source>
        <dbReference type="PROSITE" id="PS50043"/>
    </source>
</evidence>
<keyword evidence="2" id="KW-0805">Transcription regulation</keyword>
<name>A0AAP2DSK5_9BACT</name>
<keyword evidence="3" id="KW-0238">DNA-binding</keyword>
<dbReference type="Pfam" id="PF00072">
    <property type="entry name" value="Response_reg"/>
    <property type="match status" value="1"/>
</dbReference>
<dbReference type="Proteomes" id="UP001319080">
    <property type="component" value="Unassembled WGS sequence"/>
</dbReference>
<accession>A0AAP2DSK5</accession>
<protein>
    <submittedName>
        <fullName evidence="8">Response regulator transcription factor</fullName>
    </submittedName>
</protein>
<dbReference type="PRINTS" id="PR00038">
    <property type="entry name" value="HTHLUXR"/>
</dbReference>
<proteinExistence type="predicted"/>
<evidence type="ECO:0000259" key="7">
    <source>
        <dbReference type="PROSITE" id="PS50110"/>
    </source>
</evidence>
<sequence>MFYRKRVVLVDRDEPFQNVLKYVLSSLDKILIVNQYAECADALKGLDRDQPDIIIMDIDFVFLKGPEFIARVKKKYPRIDILVISDYTDEDIVLNVIGSGASGFLLKQSCLPQLAESIDNLMRGGAPLDPFIARIVINAHHTGDSSPLSSQETTVLKLMMKGLTYRMIADELGIAKDTSKTHIKNIYKKLEVNTRAQAVSKAIADRLVPSNFLPKVSWYIYYALGLLSEEMMSVSIFTEL</sequence>
<dbReference type="InterPro" id="IPR016032">
    <property type="entry name" value="Sig_transdc_resp-reg_C-effctor"/>
</dbReference>
<dbReference type="RefSeq" id="WP_254082204.1">
    <property type="nucleotide sequence ID" value="NZ_JAHESE010000001.1"/>
</dbReference>
<dbReference type="InterPro" id="IPR001789">
    <property type="entry name" value="Sig_transdc_resp-reg_receiver"/>
</dbReference>
<dbReference type="SUPFAM" id="SSF46894">
    <property type="entry name" value="C-terminal effector domain of the bipartite response regulators"/>
    <property type="match status" value="1"/>
</dbReference>